<evidence type="ECO:0000313" key="7">
    <source>
        <dbReference type="Proteomes" id="UP000319817"/>
    </source>
</evidence>
<gene>
    <name evidence="6" type="ORF">K239x_45000</name>
</gene>
<keyword evidence="7" id="KW-1185">Reference proteome</keyword>
<keyword evidence="4" id="KW-0812">Transmembrane</keyword>
<evidence type="ECO:0000256" key="1">
    <source>
        <dbReference type="ARBA" id="ARBA00022679"/>
    </source>
</evidence>
<keyword evidence="2" id="KW-0012">Acyltransferase</keyword>
<evidence type="ECO:0000256" key="3">
    <source>
        <dbReference type="SAM" id="MobiDB-lite"/>
    </source>
</evidence>
<feature type="transmembrane region" description="Helical" evidence="4">
    <location>
        <begin position="68"/>
        <end position="91"/>
    </location>
</feature>
<keyword evidence="4" id="KW-0472">Membrane</keyword>
<reference evidence="6 7" key="1">
    <citation type="submission" date="2019-02" db="EMBL/GenBank/DDBJ databases">
        <title>Deep-cultivation of Planctomycetes and their phenomic and genomic characterization uncovers novel biology.</title>
        <authorList>
            <person name="Wiegand S."/>
            <person name="Jogler M."/>
            <person name="Boedeker C."/>
            <person name="Pinto D."/>
            <person name="Vollmers J."/>
            <person name="Rivas-Marin E."/>
            <person name="Kohn T."/>
            <person name="Peeters S.H."/>
            <person name="Heuer A."/>
            <person name="Rast P."/>
            <person name="Oberbeckmann S."/>
            <person name="Bunk B."/>
            <person name="Jeske O."/>
            <person name="Meyerdierks A."/>
            <person name="Storesund J.E."/>
            <person name="Kallscheuer N."/>
            <person name="Luecker S."/>
            <person name="Lage O.M."/>
            <person name="Pohl T."/>
            <person name="Merkel B.J."/>
            <person name="Hornburger P."/>
            <person name="Mueller R.-W."/>
            <person name="Bruemmer F."/>
            <person name="Labrenz M."/>
            <person name="Spormann A.M."/>
            <person name="Op den Camp H."/>
            <person name="Overmann J."/>
            <person name="Amann R."/>
            <person name="Jetten M.S.M."/>
            <person name="Mascher T."/>
            <person name="Medema M.H."/>
            <person name="Devos D.P."/>
            <person name="Kaster A.-K."/>
            <person name="Ovreas L."/>
            <person name="Rohde M."/>
            <person name="Galperin M.Y."/>
            <person name="Jogler C."/>
        </authorList>
    </citation>
    <scope>NUCLEOTIDE SEQUENCE [LARGE SCALE GENOMIC DNA]</scope>
    <source>
        <strain evidence="6 7">K23_9</strain>
    </source>
</reference>
<feature type="region of interest" description="Disordered" evidence="3">
    <location>
        <begin position="1"/>
        <end position="59"/>
    </location>
</feature>
<dbReference type="Gene3D" id="3.40.630.10">
    <property type="entry name" value="Zn peptidases"/>
    <property type="match status" value="1"/>
</dbReference>
<feature type="compositionally biased region" description="Low complexity" evidence="3">
    <location>
        <begin position="26"/>
        <end position="36"/>
    </location>
</feature>
<dbReference type="GO" id="GO:0004177">
    <property type="term" value="F:aminopeptidase activity"/>
    <property type="evidence" value="ECO:0007669"/>
    <property type="project" value="UniProtKB-KW"/>
</dbReference>
<keyword evidence="1" id="KW-0808">Transferase</keyword>
<name>A0A517NZC9_9BACT</name>
<dbReference type="Proteomes" id="UP000319817">
    <property type="component" value="Chromosome"/>
</dbReference>
<accession>A0A517NZC9</accession>
<feature type="compositionally biased region" description="Polar residues" evidence="3">
    <location>
        <begin position="10"/>
        <end position="25"/>
    </location>
</feature>
<dbReference type="GO" id="GO:0016603">
    <property type="term" value="F:glutaminyl-peptide cyclotransferase activity"/>
    <property type="evidence" value="ECO:0007669"/>
    <property type="project" value="TreeGrafter"/>
</dbReference>
<evidence type="ECO:0000259" key="5">
    <source>
        <dbReference type="Pfam" id="PF04389"/>
    </source>
</evidence>
<evidence type="ECO:0000256" key="4">
    <source>
        <dbReference type="SAM" id="Phobius"/>
    </source>
</evidence>
<dbReference type="PANTHER" id="PTHR12283">
    <property type="entry name" value="GLUTAMINYL-PEPTIDE CYCLOTRANSFERASE"/>
    <property type="match status" value="1"/>
</dbReference>
<dbReference type="AlphaFoldDB" id="A0A517NZC9"/>
<feature type="compositionally biased region" description="Low complexity" evidence="3">
    <location>
        <begin position="46"/>
        <end position="59"/>
    </location>
</feature>
<keyword evidence="6" id="KW-0645">Protease</keyword>
<dbReference type="GO" id="GO:0008270">
    <property type="term" value="F:zinc ion binding"/>
    <property type="evidence" value="ECO:0007669"/>
    <property type="project" value="TreeGrafter"/>
</dbReference>
<sequence>MIDEIRHNDGMTSATTQHSMTVPNPSSSSTRHSTVSDPNRPTPAHPSVSGPVSNSPGNNPAAKATGRWWIYGVFLALAAAMVFVAFTSGVFHRGPVENVSPTLAAIPATYDASRSFSYLQQLCDIGRRPSGSPGMQQQQELLAKHFRQRGAQVSLQTFQIRHPENGSDVSLANLIASWHADRPKRYLICAHYDTRPFPDQDRNNPKGVFVGANDGASGTAGLMELANQMNDLPDDVGVDLVAFDGEEFVFQQGRDDYFLGSTFFAQKYKATPPAVPYRAGVLLDMIGDRELRIYYERNSLRYAPKVARQIWGVARKLRVRAFIPKERHEIQDDHLPLNRIAEIPTVDLIDFDYPREGFGAPSYWHTEQDVPANCSGESIAAVVWVVHEWLKKQ</sequence>
<keyword evidence="6" id="KW-0031">Aminopeptidase</keyword>
<organism evidence="6 7">
    <name type="scientific">Stieleria marina</name>
    <dbReference type="NCBI Taxonomy" id="1930275"/>
    <lineage>
        <taxon>Bacteria</taxon>
        <taxon>Pseudomonadati</taxon>
        <taxon>Planctomycetota</taxon>
        <taxon>Planctomycetia</taxon>
        <taxon>Pirellulales</taxon>
        <taxon>Pirellulaceae</taxon>
        <taxon>Stieleria</taxon>
    </lineage>
</organism>
<protein>
    <submittedName>
        <fullName evidence="6">Alkaline phosphatase isozyme conversion aminopeptidase</fullName>
    </submittedName>
</protein>
<evidence type="ECO:0000256" key="2">
    <source>
        <dbReference type="ARBA" id="ARBA00023315"/>
    </source>
</evidence>
<evidence type="ECO:0000313" key="6">
    <source>
        <dbReference type="EMBL" id="QDT12490.1"/>
    </source>
</evidence>
<keyword evidence="6" id="KW-0378">Hydrolase</keyword>
<keyword evidence="4" id="KW-1133">Transmembrane helix</keyword>
<proteinExistence type="predicted"/>
<dbReference type="Pfam" id="PF04389">
    <property type="entry name" value="Peptidase_M28"/>
    <property type="match status" value="1"/>
</dbReference>
<dbReference type="EMBL" id="CP036526">
    <property type="protein sequence ID" value="QDT12490.1"/>
    <property type="molecule type" value="Genomic_DNA"/>
</dbReference>
<dbReference type="InterPro" id="IPR007484">
    <property type="entry name" value="Peptidase_M28"/>
</dbReference>
<dbReference type="SUPFAM" id="SSF53187">
    <property type="entry name" value="Zn-dependent exopeptidases"/>
    <property type="match status" value="1"/>
</dbReference>
<feature type="domain" description="Peptidase M28" evidence="5">
    <location>
        <begin position="173"/>
        <end position="389"/>
    </location>
</feature>
<dbReference type="InterPro" id="IPR040234">
    <property type="entry name" value="QC/QCL"/>
</dbReference>
<dbReference type="PANTHER" id="PTHR12283:SF6">
    <property type="entry name" value="GLUTAMINYL-PEPTIDE CYCLOTRANSFERASE-RELATED"/>
    <property type="match status" value="1"/>
</dbReference>